<dbReference type="Proteomes" id="UP000038010">
    <property type="component" value="Unassembled WGS sequence"/>
</dbReference>
<dbReference type="GO" id="GO:0005634">
    <property type="term" value="C:nucleus"/>
    <property type="evidence" value="ECO:0007669"/>
    <property type="project" value="UniProtKB-SubCell"/>
</dbReference>
<gene>
    <name evidence="3" type="ORF">AB675_5475</name>
</gene>
<dbReference type="RefSeq" id="XP_018001999.1">
    <property type="nucleotide sequence ID" value="XM_018145688.1"/>
</dbReference>
<evidence type="ECO:0000313" key="4">
    <source>
        <dbReference type="Proteomes" id="UP000038010"/>
    </source>
</evidence>
<dbReference type="InterPro" id="IPR021858">
    <property type="entry name" value="Fun_TF"/>
</dbReference>
<dbReference type="AlphaFoldDB" id="A0A0N1P299"/>
<dbReference type="GO" id="GO:0000976">
    <property type="term" value="F:transcription cis-regulatory region binding"/>
    <property type="evidence" value="ECO:0007669"/>
    <property type="project" value="TreeGrafter"/>
</dbReference>
<dbReference type="EMBL" id="LFJN01000008">
    <property type="protein sequence ID" value="KPI42036.1"/>
    <property type="molecule type" value="Genomic_DNA"/>
</dbReference>
<evidence type="ECO:0000313" key="3">
    <source>
        <dbReference type="EMBL" id="KPI42036.1"/>
    </source>
</evidence>
<dbReference type="GO" id="GO:0045944">
    <property type="term" value="P:positive regulation of transcription by RNA polymerase II"/>
    <property type="evidence" value="ECO:0007669"/>
    <property type="project" value="TreeGrafter"/>
</dbReference>
<evidence type="ECO:0000256" key="2">
    <source>
        <dbReference type="ARBA" id="ARBA00023242"/>
    </source>
</evidence>
<dbReference type="VEuPathDB" id="FungiDB:AB675_5475"/>
<comment type="caution">
    <text evidence="3">The sequence shown here is derived from an EMBL/GenBank/DDBJ whole genome shotgun (WGS) entry which is preliminary data.</text>
</comment>
<protein>
    <submittedName>
        <fullName evidence="3">Uncharacterized protein</fullName>
    </submittedName>
</protein>
<name>A0A0N1P299_9EURO</name>
<evidence type="ECO:0000256" key="1">
    <source>
        <dbReference type="ARBA" id="ARBA00004123"/>
    </source>
</evidence>
<sequence length="277" mass="31373">MAMSAIHRNEVFEQFLAHSLHHLQQDLFNQDDSVLQTIKTLCISEIYSGRCDSAWRIHVAGAAAMVGARTGIIKQWYQSMEALTALTSRGPLNNDEIHPIVVKEAILDLYSGYTPDLNDVFRQIGKGHATADTVYEMIQRDQMELRFPPDVQLDKAEVRQYAACNTAYQHCALIHIYRKLENYDATSPEVQYCVRTILDTVCGILPMNALSPWALLTTPIFTAGCEAAGDDRDLVRTLLKDLHSTLRIKNILRALDILEHQWSSKHAEIESLDFIPY</sequence>
<comment type="subcellular location">
    <subcellularLocation>
        <location evidence="1">Nucleus</location>
    </subcellularLocation>
</comment>
<keyword evidence="2" id="KW-0539">Nucleus</keyword>
<dbReference type="PANTHER" id="PTHR37534:SF15">
    <property type="entry name" value="ZN(II)2CYS6 TRANSCRIPTION FACTOR (EUROFUNG)"/>
    <property type="match status" value="1"/>
</dbReference>
<dbReference type="GO" id="GO:0003700">
    <property type="term" value="F:DNA-binding transcription factor activity"/>
    <property type="evidence" value="ECO:0007669"/>
    <property type="project" value="TreeGrafter"/>
</dbReference>
<organism evidence="3 4">
    <name type="scientific">Cyphellophora attinorum</name>
    <dbReference type="NCBI Taxonomy" id="1664694"/>
    <lineage>
        <taxon>Eukaryota</taxon>
        <taxon>Fungi</taxon>
        <taxon>Dikarya</taxon>
        <taxon>Ascomycota</taxon>
        <taxon>Pezizomycotina</taxon>
        <taxon>Eurotiomycetes</taxon>
        <taxon>Chaetothyriomycetidae</taxon>
        <taxon>Chaetothyriales</taxon>
        <taxon>Cyphellophoraceae</taxon>
        <taxon>Cyphellophora</taxon>
    </lineage>
</organism>
<dbReference type="STRING" id="1664694.A0A0N1P299"/>
<dbReference type="PANTHER" id="PTHR37534">
    <property type="entry name" value="TRANSCRIPTIONAL ACTIVATOR PROTEIN UGA3"/>
    <property type="match status" value="1"/>
</dbReference>
<dbReference type="GeneID" id="28737568"/>
<dbReference type="OrthoDB" id="288726at2759"/>
<reference evidence="3 4" key="1">
    <citation type="submission" date="2015-06" db="EMBL/GenBank/DDBJ databases">
        <title>Draft genome of the ant-associated black yeast Phialophora attae CBS 131958.</title>
        <authorList>
            <person name="Moreno L.F."/>
            <person name="Stielow B.J."/>
            <person name="de Hoog S."/>
            <person name="Vicente V.A."/>
            <person name="Weiss V.A."/>
            <person name="de Vries M."/>
            <person name="Cruz L.M."/>
            <person name="Souza E.M."/>
        </authorList>
    </citation>
    <scope>NUCLEOTIDE SEQUENCE [LARGE SCALE GENOMIC DNA]</scope>
    <source>
        <strain evidence="3 4">CBS 131958</strain>
    </source>
</reference>
<keyword evidence="4" id="KW-1185">Reference proteome</keyword>
<accession>A0A0N1P299</accession>
<dbReference type="Pfam" id="PF11951">
    <property type="entry name" value="Fungal_trans_2"/>
    <property type="match status" value="2"/>
</dbReference>
<proteinExistence type="predicted"/>